<name>A0ACC3NKC2_9PEZI</name>
<keyword evidence="2" id="KW-1185">Reference proteome</keyword>
<sequence>MPGTQPLRSATDLFIYHQQFGVVVCRACKFGVQPGALASHLLRHKIYRKERRQLLSELSSATLLDPPEVPIPGPESSPVEGLFIYDGYKCSVPDCEHLVVSLKRMKLHWREEHKSTELIADLASHVRLQTFFRGTKLRYFQVNNRDQSTSLQARSFSTGAPNPTPAACIVASTREAGGSSSASGPLPTVDLEALGYFHHFVGNIRVVLALNNLEAERFWQQDVVSAALQYPYLMHALLSLSASHVASTCNSIETRRLHQESAIAHERAGSAKVQEARGSLNAESHTALAAYAMIQSRLRYAHSFPDPALKPSQREVHRTESSAEYIQPLKQINSLRACWKPDVALSLLTTDEQSLSPEMRSLKTIMPRDELNVEVPSELLDRLDCLPNRMATVLGRPTNFKDVTASLSAIQSLMACLSPCPVPAKLQLKLHRLIDWAQDLSYRFVQMLERRDEASLIIYAYWLLLMKHFETYFWFLDGHTDRIIASLRFDIKHGSLIP</sequence>
<organism evidence="1 2">
    <name type="scientific">Vermiconidia calcicola</name>
    <dbReference type="NCBI Taxonomy" id="1690605"/>
    <lineage>
        <taxon>Eukaryota</taxon>
        <taxon>Fungi</taxon>
        <taxon>Dikarya</taxon>
        <taxon>Ascomycota</taxon>
        <taxon>Pezizomycotina</taxon>
        <taxon>Dothideomycetes</taxon>
        <taxon>Dothideomycetidae</taxon>
        <taxon>Mycosphaerellales</taxon>
        <taxon>Extremaceae</taxon>
        <taxon>Vermiconidia</taxon>
    </lineage>
</organism>
<dbReference type="EMBL" id="JAUTXU010000031">
    <property type="protein sequence ID" value="KAK3718577.1"/>
    <property type="molecule type" value="Genomic_DNA"/>
</dbReference>
<evidence type="ECO:0000313" key="2">
    <source>
        <dbReference type="Proteomes" id="UP001281147"/>
    </source>
</evidence>
<gene>
    <name evidence="1" type="ORF">LTR37_005081</name>
</gene>
<comment type="caution">
    <text evidence="1">The sequence shown here is derived from an EMBL/GenBank/DDBJ whole genome shotgun (WGS) entry which is preliminary data.</text>
</comment>
<protein>
    <submittedName>
        <fullName evidence="1">Uncharacterized protein</fullName>
    </submittedName>
</protein>
<dbReference type="Proteomes" id="UP001281147">
    <property type="component" value="Unassembled WGS sequence"/>
</dbReference>
<accession>A0ACC3NKC2</accession>
<proteinExistence type="predicted"/>
<evidence type="ECO:0000313" key="1">
    <source>
        <dbReference type="EMBL" id="KAK3718577.1"/>
    </source>
</evidence>
<reference evidence="1" key="1">
    <citation type="submission" date="2023-07" db="EMBL/GenBank/DDBJ databases">
        <title>Black Yeasts Isolated from many extreme environments.</title>
        <authorList>
            <person name="Coleine C."/>
            <person name="Stajich J.E."/>
            <person name="Selbmann L."/>
        </authorList>
    </citation>
    <scope>NUCLEOTIDE SEQUENCE</scope>
    <source>
        <strain evidence="1">CCFEE 5714</strain>
    </source>
</reference>